<dbReference type="PANTHER" id="PTHR39342">
    <property type="entry name" value="UPF0283 MEMBRANE PROTEIN YCJF"/>
    <property type="match status" value="1"/>
</dbReference>
<evidence type="ECO:0000256" key="3">
    <source>
        <dbReference type="ARBA" id="ARBA00022475"/>
    </source>
</evidence>
<reference evidence="9" key="1">
    <citation type="submission" date="2021-03" db="EMBL/GenBank/DDBJ databases">
        <title>Sagittula salina sp. nov. strain M10.9X isolated from the marine waste.</title>
        <authorList>
            <person name="Satari L."/>
            <person name="Molina-Menor E."/>
            <person name="Vidal-Verdu A."/>
            <person name="Pascual J."/>
            <person name="Pereto J."/>
            <person name="Porcar M."/>
        </authorList>
    </citation>
    <scope>NUCLEOTIDE SEQUENCE</scope>
    <source>
        <strain evidence="9">M10.9X</strain>
    </source>
</reference>
<keyword evidence="4" id="KW-0997">Cell inner membrane</keyword>
<protein>
    <submittedName>
        <fullName evidence="9">TIGR01620 family protein</fullName>
    </submittedName>
</protein>
<comment type="similarity">
    <text evidence="2">Belongs to the UPF0283 family.</text>
</comment>
<evidence type="ECO:0000256" key="4">
    <source>
        <dbReference type="ARBA" id="ARBA00022519"/>
    </source>
</evidence>
<dbReference type="InterPro" id="IPR006507">
    <property type="entry name" value="UPF0283"/>
</dbReference>
<evidence type="ECO:0000256" key="1">
    <source>
        <dbReference type="ARBA" id="ARBA00004429"/>
    </source>
</evidence>
<name>A0A940S4E1_9RHOB</name>
<gene>
    <name evidence="9" type="ORF">J5474_16050</name>
</gene>
<comment type="subcellular location">
    <subcellularLocation>
        <location evidence="1">Cell inner membrane</location>
        <topology evidence="1">Multi-pass membrane protein</topology>
    </subcellularLocation>
</comment>
<keyword evidence="3" id="KW-1003">Cell membrane</keyword>
<dbReference type="GO" id="GO:0005886">
    <property type="term" value="C:plasma membrane"/>
    <property type="evidence" value="ECO:0007669"/>
    <property type="project" value="UniProtKB-SubCell"/>
</dbReference>
<keyword evidence="7 8" id="KW-0472">Membrane</keyword>
<evidence type="ECO:0000256" key="5">
    <source>
        <dbReference type="ARBA" id="ARBA00022692"/>
    </source>
</evidence>
<dbReference type="RefSeq" id="WP_209361942.1">
    <property type="nucleotide sequence ID" value="NZ_JAGISH010000009.1"/>
</dbReference>
<keyword evidence="10" id="KW-1185">Reference proteome</keyword>
<evidence type="ECO:0000313" key="10">
    <source>
        <dbReference type="Proteomes" id="UP000675940"/>
    </source>
</evidence>
<evidence type="ECO:0000256" key="8">
    <source>
        <dbReference type="SAM" id="Phobius"/>
    </source>
</evidence>
<organism evidence="9 10">
    <name type="scientific">Sagittula salina</name>
    <dbReference type="NCBI Taxonomy" id="2820268"/>
    <lineage>
        <taxon>Bacteria</taxon>
        <taxon>Pseudomonadati</taxon>
        <taxon>Pseudomonadota</taxon>
        <taxon>Alphaproteobacteria</taxon>
        <taxon>Rhodobacterales</taxon>
        <taxon>Roseobacteraceae</taxon>
        <taxon>Sagittula</taxon>
    </lineage>
</organism>
<feature type="transmembrane region" description="Helical" evidence="8">
    <location>
        <begin position="66"/>
        <end position="84"/>
    </location>
</feature>
<dbReference type="Proteomes" id="UP000675940">
    <property type="component" value="Unassembled WGS sequence"/>
</dbReference>
<dbReference type="Pfam" id="PF05128">
    <property type="entry name" value="DUF697"/>
    <property type="match status" value="1"/>
</dbReference>
<accession>A0A940S4E1</accession>
<dbReference type="PANTHER" id="PTHR39342:SF1">
    <property type="entry name" value="UPF0283 MEMBRANE PROTEIN YCJF"/>
    <property type="match status" value="1"/>
</dbReference>
<feature type="transmembrane region" description="Helical" evidence="8">
    <location>
        <begin position="96"/>
        <end position="117"/>
    </location>
</feature>
<dbReference type="NCBIfam" id="TIGR01620">
    <property type="entry name" value="hyp_HI0043"/>
    <property type="match status" value="1"/>
</dbReference>
<proteinExistence type="inferred from homology"/>
<evidence type="ECO:0000313" key="9">
    <source>
        <dbReference type="EMBL" id="MBP0483994.1"/>
    </source>
</evidence>
<keyword evidence="6 8" id="KW-1133">Transmembrane helix</keyword>
<evidence type="ECO:0000256" key="7">
    <source>
        <dbReference type="ARBA" id="ARBA00023136"/>
    </source>
</evidence>
<sequence>MPDTPPESPKPRGPRGPVLIDLDEAARAPSPAEAPPVPDFSPLAEGAAMGTVAVVATYHPSVLARWFWRLLGALLVTLVSLAAWDYAVDLIATYPPVGYAVTALILAFLLVCVLIVVKELSAFGRLARIDALHRAADTALAEDSLEKARSLTDDLVSLYKGREDTRWGRDRFAARRDEIFDAVGLVHHAENEILAPLDAAARREVEAAARQVAAVTAMVPLALADVAAALTSNLRMIRRIAEIYGGRSGTLGSWRLTRAVFSHLVATGAVAVGDDMLEPIFGAGILAKLSRRFGEGMVNGALTARVGVAAMEVCRPLPFTARRRPAVREIIRTSLTGLFQQDKR</sequence>
<keyword evidence="5 8" id="KW-0812">Transmembrane</keyword>
<evidence type="ECO:0000256" key="2">
    <source>
        <dbReference type="ARBA" id="ARBA00008255"/>
    </source>
</evidence>
<dbReference type="InterPro" id="IPR021147">
    <property type="entry name" value="DUF697"/>
</dbReference>
<evidence type="ECO:0000256" key="6">
    <source>
        <dbReference type="ARBA" id="ARBA00022989"/>
    </source>
</evidence>
<dbReference type="EMBL" id="JAGISH010000009">
    <property type="protein sequence ID" value="MBP0483994.1"/>
    <property type="molecule type" value="Genomic_DNA"/>
</dbReference>
<dbReference type="AlphaFoldDB" id="A0A940S4E1"/>
<comment type="caution">
    <text evidence="9">The sequence shown here is derived from an EMBL/GenBank/DDBJ whole genome shotgun (WGS) entry which is preliminary data.</text>
</comment>